<name>A0A2T9YYK5_9FUNG</name>
<proteinExistence type="inferred from homology"/>
<evidence type="ECO:0008006" key="9">
    <source>
        <dbReference type="Google" id="ProtNLM"/>
    </source>
</evidence>
<comment type="caution">
    <text evidence="7">The sequence shown here is derived from an EMBL/GenBank/DDBJ whole genome shotgun (WGS) entry which is preliminary data.</text>
</comment>
<accession>A0A2T9YYK5</accession>
<comment type="similarity">
    <text evidence="2">Belongs to the OB-RGRP/VPS55 family.</text>
</comment>
<evidence type="ECO:0000313" key="8">
    <source>
        <dbReference type="Proteomes" id="UP000245383"/>
    </source>
</evidence>
<keyword evidence="4 6" id="KW-1133">Transmembrane helix</keyword>
<dbReference type="InterPro" id="IPR007262">
    <property type="entry name" value="Vps55/LEPROT"/>
</dbReference>
<dbReference type="GO" id="GO:0034424">
    <property type="term" value="C:Vps55/Vps68 complex"/>
    <property type="evidence" value="ECO:0007669"/>
    <property type="project" value="TreeGrafter"/>
</dbReference>
<organism evidence="7 8">
    <name type="scientific">Smittium simulii</name>
    <dbReference type="NCBI Taxonomy" id="133385"/>
    <lineage>
        <taxon>Eukaryota</taxon>
        <taxon>Fungi</taxon>
        <taxon>Fungi incertae sedis</taxon>
        <taxon>Zoopagomycota</taxon>
        <taxon>Kickxellomycotina</taxon>
        <taxon>Harpellomycetes</taxon>
        <taxon>Harpellales</taxon>
        <taxon>Legeriomycetaceae</taxon>
        <taxon>Smittium</taxon>
    </lineage>
</organism>
<feature type="transmembrane region" description="Helical" evidence="6">
    <location>
        <begin position="92"/>
        <end position="111"/>
    </location>
</feature>
<comment type="subcellular location">
    <subcellularLocation>
        <location evidence="1">Membrane</location>
        <topology evidence="1">Multi-pass membrane protein</topology>
    </subcellularLocation>
</comment>
<dbReference type="PANTHER" id="PTHR12050:SF0">
    <property type="entry name" value="RH04491P"/>
    <property type="match status" value="1"/>
</dbReference>
<dbReference type="PANTHER" id="PTHR12050">
    <property type="entry name" value="LEPTIN RECEPTOR-RELATED"/>
    <property type="match status" value="1"/>
</dbReference>
<dbReference type="GO" id="GO:0032511">
    <property type="term" value="P:late endosome to vacuole transport via multivesicular body sorting pathway"/>
    <property type="evidence" value="ECO:0007669"/>
    <property type="project" value="TreeGrafter"/>
</dbReference>
<keyword evidence="5 6" id="KW-0472">Membrane</keyword>
<keyword evidence="3 6" id="KW-0812">Transmembrane</keyword>
<evidence type="ECO:0000256" key="6">
    <source>
        <dbReference type="SAM" id="Phobius"/>
    </source>
</evidence>
<evidence type="ECO:0000256" key="4">
    <source>
        <dbReference type="ARBA" id="ARBA00022989"/>
    </source>
</evidence>
<sequence length="119" mass="12850">MASQINALGFLLSFLSCALYGNWLPLISVILFVLTPLPNSIFGNYTTNDVLEDSVSHVADVGRFLTAVLMVSALALPITLLHVGIINSSSAFMSISGGLLIYSTMMIYSSIVTRNEVQY</sequence>
<feature type="transmembrane region" description="Helical" evidence="6">
    <location>
        <begin position="7"/>
        <end position="34"/>
    </location>
</feature>
<evidence type="ECO:0000256" key="5">
    <source>
        <dbReference type="ARBA" id="ARBA00023136"/>
    </source>
</evidence>
<protein>
    <recommendedName>
        <fullName evidence="9">Vacuolar protein sorting 55</fullName>
    </recommendedName>
</protein>
<reference evidence="7 8" key="1">
    <citation type="journal article" date="2018" name="MBio">
        <title>Comparative Genomics Reveals the Core Gene Toolbox for the Fungus-Insect Symbiosis.</title>
        <authorList>
            <person name="Wang Y."/>
            <person name="Stata M."/>
            <person name="Wang W."/>
            <person name="Stajich J.E."/>
            <person name="White M.M."/>
            <person name="Moncalvo J.M."/>
        </authorList>
    </citation>
    <scope>NUCLEOTIDE SEQUENCE [LARGE SCALE GENOMIC DNA]</scope>
    <source>
        <strain evidence="7 8">SWE-8-4</strain>
    </source>
</reference>
<dbReference type="EMBL" id="MBFR01000013">
    <property type="protein sequence ID" value="PVU97364.1"/>
    <property type="molecule type" value="Genomic_DNA"/>
</dbReference>
<dbReference type="Proteomes" id="UP000245383">
    <property type="component" value="Unassembled WGS sequence"/>
</dbReference>
<evidence type="ECO:0000313" key="7">
    <source>
        <dbReference type="EMBL" id="PVU97364.1"/>
    </source>
</evidence>
<dbReference type="OrthoDB" id="14246at2759"/>
<dbReference type="Pfam" id="PF04133">
    <property type="entry name" value="Vps55"/>
    <property type="match status" value="1"/>
</dbReference>
<evidence type="ECO:0000256" key="3">
    <source>
        <dbReference type="ARBA" id="ARBA00022692"/>
    </source>
</evidence>
<evidence type="ECO:0000256" key="1">
    <source>
        <dbReference type="ARBA" id="ARBA00004141"/>
    </source>
</evidence>
<dbReference type="AlphaFoldDB" id="A0A2T9YYK5"/>
<dbReference type="STRING" id="133385.A0A2T9YYK5"/>
<gene>
    <name evidence="7" type="ORF">BB561_000573</name>
</gene>
<evidence type="ECO:0000256" key="2">
    <source>
        <dbReference type="ARBA" id="ARBA00005645"/>
    </source>
</evidence>
<keyword evidence="8" id="KW-1185">Reference proteome</keyword>
<feature type="transmembrane region" description="Helical" evidence="6">
    <location>
        <begin position="64"/>
        <end position="85"/>
    </location>
</feature>